<protein>
    <submittedName>
        <fullName evidence="1">Uncharacterized protein</fullName>
    </submittedName>
</protein>
<evidence type="ECO:0000313" key="1">
    <source>
        <dbReference type="EMBL" id="VFS87524.1"/>
    </source>
</evidence>
<accession>A0A485CSY6</accession>
<dbReference type="AlphaFoldDB" id="A0A485CSY6"/>
<reference evidence="1 2" key="1">
    <citation type="submission" date="2019-03" db="EMBL/GenBank/DDBJ databases">
        <authorList>
            <consortium name="Pathogen Informatics"/>
        </authorList>
    </citation>
    <scope>NUCLEOTIDE SEQUENCE [LARGE SCALE GENOMIC DNA]</scope>
    <source>
        <strain evidence="1 2">NCTC12998</strain>
    </source>
</reference>
<gene>
    <name evidence="1" type="ORF">NCTC12998_06391</name>
</gene>
<dbReference type="Proteomes" id="UP000345637">
    <property type="component" value="Unassembled WGS sequence"/>
</dbReference>
<dbReference type="EMBL" id="CAADJE010000033">
    <property type="protein sequence ID" value="VFS87524.1"/>
    <property type="molecule type" value="Genomic_DNA"/>
</dbReference>
<name>A0A485CSY6_RAOPL</name>
<sequence length="234" mass="26676">MSDRLAFFKNKNVNSDWLTIKEAVKASKKNGIRKIQESDIYRYALQGKILLSIYFQSPITLRKIKSYNHKLKLKPKDNNLPDGKITSDEIVFFSESNLTFSTEGKYFHTSHGVIDTSLFGYEYFLIQCLLAHNLKIPSPVLRGNNNYGITVSLSGENFLVHNRISLRNGISLNGIDLSFNDAYLPIYNLPKDACFVIRQTELNKIVNWLAGKKITLGFFHTHIIPTIKTILACL</sequence>
<evidence type="ECO:0000313" key="2">
    <source>
        <dbReference type="Proteomes" id="UP000345637"/>
    </source>
</evidence>
<proteinExistence type="predicted"/>
<organism evidence="1 2">
    <name type="scientific">Raoultella planticola</name>
    <name type="common">Klebsiella planticola</name>
    <dbReference type="NCBI Taxonomy" id="575"/>
    <lineage>
        <taxon>Bacteria</taxon>
        <taxon>Pseudomonadati</taxon>
        <taxon>Pseudomonadota</taxon>
        <taxon>Gammaproteobacteria</taxon>
        <taxon>Enterobacterales</taxon>
        <taxon>Enterobacteriaceae</taxon>
        <taxon>Klebsiella/Raoultella group</taxon>
        <taxon>Raoultella</taxon>
    </lineage>
</organism>